<reference evidence="2 3" key="1">
    <citation type="submission" date="2019-10" db="EMBL/GenBank/DDBJ databases">
        <title>Comparative genomics of sulfur disproportionating microorganisms.</title>
        <authorList>
            <person name="Ward L.M."/>
            <person name="Bertran E."/>
            <person name="Johnston D."/>
        </authorList>
    </citation>
    <scope>NUCLEOTIDE SEQUENCE [LARGE SCALE GENOMIC DNA]</scope>
    <source>
        <strain evidence="2 3">DSM 14055</strain>
    </source>
</reference>
<protein>
    <submittedName>
        <fullName evidence="2">IS3 family transposase</fullName>
    </submittedName>
</protein>
<dbReference type="InterPro" id="IPR025948">
    <property type="entry name" value="HTH-like_dom"/>
</dbReference>
<dbReference type="Pfam" id="PF13276">
    <property type="entry name" value="HTH_21"/>
    <property type="match status" value="1"/>
</dbReference>
<dbReference type="Proteomes" id="UP000441717">
    <property type="component" value="Unassembled WGS sequence"/>
</dbReference>
<feature type="domain" description="HTH-like" evidence="1">
    <location>
        <begin position="33"/>
        <end position="87"/>
    </location>
</feature>
<evidence type="ECO:0000313" key="3">
    <source>
        <dbReference type="Proteomes" id="UP000441717"/>
    </source>
</evidence>
<name>A0A6N7INS6_9FIRM</name>
<comment type="caution">
    <text evidence="2">The sequence shown here is derived from an EMBL/GenBank/DDBJ whole genome shotgun (WGS) entry which is preliminary data.</text>
</comment>
<keyword evidence="3" id="KW-1185">Reference proteome</keyword>
<sequence length="226" mass="26577">MHKRPKPKNRIHTGGRPKSHYTLTKSGAIVSNEQVKEWICELIAGEEYAYGYLKLSYCLRKKFNLIINKKKVYRLCKELAILRPQRKINRHYPRKLTRNRLVTASNQLRWIPEKVRPLFEKELARVNNEGRELLNKALPEGVDNFVKSCREQVIKDANLMYQEFHPGEVLSEEVITKILDDLKERLNKAFAGKFIPEVNYNRIGFHFQRGSDWFLTGARLCCCCKK</sequence>
<organism evidence="2 3">
    <name type="scientific">Desulfofundulus thermobenzoicus</name>
    <dbReference type="NCBI Taxonomy" id="29376"/>
    <lineage>
        <taxon>Bacteria</taxon>
        <taxon>Bacillati</taxon>
        <taxon>Bacillota</taxon>
        <taxon>Clostridia</taxon>
        <taxon>Eubacteriales</taxon>
        <taxon>Peptococcaceae</taxon>
        <taxon>Desulfofundulus</taxon>
    </lineage>
</organism>
<dbReference type="EMBL" id="WHYR01000009">
    <property type="protein sequence ID" value="MQL51624.1"/>
    <property type="molecule type" value="Genomic_DNA"/>
</dbReference>
<evidence type="ECO:0000259" key="1">
    <source>
        <dbReference type="Pfam" id="PF13276"/>
    </source>
</evidence>
<dbReference type="RefSeq" id="WP_152945552.1">
    <property type="nucleotide sequence ID" value="NZ_WHYR01000009.1"/>
</dbReference>
<dbReference type="AlphaFoldDB" id="A0A6N7INS6"/>
<evidence type="ECO:0000313" key="2">
    <source>
        <dbReference type="EMBL" id="MQL51624.1"/>
    </source>
</evidence>
<dbReference type="OrthoDB" id="9813957at2"/>
<proteinExistence type="predicted"/>
<accession>A0A6N7INS6</accession>
<gene>
    <name evidence="2" type="ORF">GFC01_04985</name>
</gene>